<dbReference type="InterPro" id="IPR020568">
    <property type="entry name" value="Ribosomal_Su5_D2-typ_SF"/>
</dbReference>
<dbReference type="Gene3D" id="3.30.230.10">
    <property type="match status" value="1"/>
</dbReference>
<dbReference type="Proteomes" id="UP000288607">
    <property type="component" value="Unassembled WGS sequence"/>
</dbReference>
<protein>
    <recommendedName>
        <fullName evidence="1">endopeptidase La</fullName>
        <ecNumber evidence="1">3.4.21.53</ecNumber>
    </recommendedName>
</protein>
<accession>A0A430FFD4</accession>
<comment type="caution">
    <text evidence="4">The sequence shown here is derived from an EMBL/GenBank/DDBJ whole genome shotgun (WGS) entry which is preliminary data.</text>
</comment>
<name>A0A430FFD4_9BIFI</name>
<evidence type="ECO:0000256" key="2">
    <source>
        <dbReference type="SAM" id="Phobius"/>
    </source>
</evidence>
<keyword evidence="5" id="KW-1185">Reference proteome</keyword>
<dbReference type="InterPro" id="IPR008269">
    <property type="entry name" value="Lon_proteolytic"/>
</dbReference>
<dbReference type="EC" id="3.4.21.53" evidence="1"/>
<dbReference type="EMBL" id="QXGJ01000003">
    <property type="protein sequence ID" value="RSX51546.1"/>
    <property type="molecule type" value="Genomic_DNA"/>
</dbReference>
<keyword evidence="1" id="KW-0645">Protease</keyword>
<feature type="active site" evidence="1">
    <location>
        <position position="225"/>
    </location>
</feature>
<evidence type="ECO:0000313" key="4">
    <source>
        <dbReference type="EMBL" id="RSX51546.1"/>
    </source>
</evidence>
<keyword evidence="2" id="KW-1133">Transmembrane helix</keyword>
<proteinExistence type="inferred from homology"/>
<dbReference type="GO" id="GO:0004176">
    <property type="term" value="F:ATP-dependent peptidase activity"/>
    <property type="evidence" value="ECO:0007669"/>
    <property type="project" value="UniProtKB-UniRule"/>
</dbReference>
<organism evidence="4 5">
    <name type="scientific">Bifidobacterium callimiconis</name>
    <dbReference type="NCBI Taxonomy" id="2306973"/>
    <lineage>
        <taxon>Bacteria</taxon>
        <taxon>Bacillati</taxon>
        <taxon>Actinomycetota</taxon>
        <taxon>Actinomycetes</taxon>
        <taxon>Bifidobacteriales</taxon>
        <taxon>Bifidobacteriaceae</taxon>
        <taxon>Bifidobacterium</taxon>
    </lineage>
</organism>
<feature type="domain" description="Lon proteolytic" evidence="3">
    <location>
        <begin position="113"/>
        <end position="273"/>
    </location>
</feature>
<reference evidence="4 5" key="1">
    <citation type="submission" date="2018-09" db="EMBL/GenBank/DDBJ databases">
        <title>Characterization of the phylogenetic diversity of five novel species belonging to the genus Bifidobacterium.</title>
        <authorList>
            <person name="Lugli G.A."/>
            <person name="Duranti S."/>
            <person name="Milani C."/>
        </authorList>
    </citation>
    <scope>NUCLEOTIDE SEQUENCE [LARGE SCALE GENOMIC DNA]</scope>
    <source>
        <strain evidence="4 5">2028B</strain>
    </source>
</reference>
<keyword evidence="2" id="KW-0472">Membrane</keyword>
<keyword evidence="1" id="KW-0378">Hydrolase</keyword>
<dbReference type="SUPFAM" id="SSF54211">
    <property type="entry name" value="Ribosomal protein S5 domain 2-like"/>
    <property type="match status" value="1"/>
</dbReference>
<comment type="catalytic activity">
    <reaction evidence="1">
        <text>Hydrolysis of proteins in presence of ATP.</text>
        <dbReference type="EC" id="3.4.21.53"/>
    </reaction>
</comment>
<keyword evidence="1" id="KW-0720">Serine protease</keyword>
<dbReference type="PROSITE" id="PS51786">
    <property type="entry name" value="LON_PROTEOLYTIC"/>
    <property type="match status" value="1"/>
</dbReference>
<evidence type="ECO:0000313" key="5">
    <source>
        <dbReference type="Proteomes" id="UP000288607"/>
    </source>
</evidence>
<feature type="transmembrane region" description="Helical" evidence="2">
    <location>
        <begin position="26"/>
        <end position="48"/>
    </location>
</feature>
<dbReference type="Pfam" id="PF05362">
    <property type="entry name" value="Lon_C"/>
    <property type="match status" value="1"/>
</dbReference>
<dbReference type="GO" id="GO:0006508">
    <property type="term" value="P:proteolysis"/>
    <property type="evidence" value="ECO:0007669"/>
    <property type="project" value="UniProtKB-KW"/>
</dbReference>
<gene>
    <name evidence="4" type="ORF">D2E23_0809</name>
</gene>
<dbReference type="AlphaFoldDB" id="A0A430FFD4"/>
<evidence type="ECO:0000256" key="1">
    <source>
        <dbReference type="PROSITE-ProRule" id="PRU01122"/>
    </source>
</evidence>
<feature type="active site" evidence="1">
    <location>
        <position position="180"/>
    </location>
</feature>
<dbReference type="InterPro" id="IPR014721">
    <property type="entry name" value="Ribsml_uS5_D2-typ_fold_subgr"/>
</dbReference>
<comment type="similarity">
    <text evidence="1">Belongs to the peptidase S16 family.</text>
</comment>
<keyword evidence="2" id="KW-0812">Transmembrane</keyword>
<evidence type="ECO:0000259" key="3">
    <source>
        <dbReference type="PROSITE" id="PS51786"/>
    </source>
</evidence>
<dbReference type="GO" id="GO:0004252">
    <property type="term" value="F:serine-type endopeptidase activity"/>
    <property type="evidence" value="ECO:0007669"/>
    <property type="project" value="UniProtKB-UniRule"/>
</dbReference>
<sequence length="287" mass="29913">MHFGHGKFTESTIVERLVGHFLRSGLRYNLGLIGVVLCVVLLCMPSAFVTEGPGPTRDVLGTVTLENGKSAEMIVIKGAETHKDSGKLLLTTVNSYGVSSPAINAEVLAAWLNPQSGVLPREAVIPPNQSVEEYTDKAKHEMTGAQDSASSQALAFLSSQGVDTSNVKVSMNVDEIGGPSAGLMYTLGVIDKLTAANETGGKTIAGTGTIDDKGKVGAIGGIRLKMIGAKRDGATWFLAPKDNCDEVVGHVPDGIRDVQVDTLAEAYAALVKIGQGKGDSLPHCTVG</sequence>